<comment type="catalytic activity">
    <reaction evidence="11">
        <text>sn-glycerol 3-phosphate + NAD(+) = dihydroxyacetone phosphate + NADH + H(+)</text>
        <dbReference type="Rhea" id="RHEA:11092"/>
        <dbReference type="ChEBI" id="CHEBI:15378"/>
        <dbReference type="ChEBI" id="CHEBI:57540"/>
        <dbReference type="ChEBI" id="CHEBI:57597"/>
        <dbReference type="ChEBI" id="CHEBI:57642"/>
        <dbReference type="ChEBI" id="CHEBI:57945"/>
        <dbReference type="EC" id="1.1.1.94"/>
    </reaction>
</comment>
<feature type="binding site" evidence="11">
    <location>
        <position position="347"/>
    </location>
    <ligand>
        <name>sn-glycerol 3-phosphate</name>
        <dbReference type="ChEBI" id="CHEBI:57597"/>
    </ligand>
</feature>
<dbReference type="FunFam" id="1.10.1040.10:FF:000025">
    <property type="entry name" value="Glycerol-3-phosphate dehydrogenase [NAD(P)+]"/>
    <property type="match status" value="1"/>
</dbReference>
<reference evidence="16 17" key="2">
    <citation type="journal article" date="2016" name="Infect. Immun.">
        <title>Helicobacter saguini, a Novel Helicobacter Isolated from Cotton-Top Tamarins with Ulcerative Colitis, Has Proinflammatory Properties and Induces Typhlocolitis and Dysplasia in Gnotobiotic IL-10-/- Mice.</title>
        <authorList>
            <person name="Shen Z."/>
            <person name="Mannion A."/>
            <person name="Whary M.T."/>
            <person name="Muthupalani S."/>
            <person name="Sheh A."/>
            <person name="Feng Y."/>
            <person name="Gong G."/>
            <person name="Vandamme P."/>
            <person name="Holcombe H.R."/>
            <person name="Paster B.J."/>
            <person name="Fox J.G."/>
        </authorList>
    </citation>
    <scope>NUCLEOTIDE SEQUENCE [LARGE SCALE GENOMIC DNA]</scope>
    <source>
        <strain evidence="16 17">MIT 97-6194</strain>
    </source>
</reference>
<reference evidence="16" key="3">
    <citation type="submission" date="2018-04" db="EMBL/GenBank/DDBJ databases">
        <authorList>
            <person name="Sheh A."/>
            <person name="Shen Z."/>
            <person name="Mannion A.J."/>
            <person name="Fox J.G."/>
        </authorList>
    </citation>
    <scope>NUCLEOTIDE SEQUENCE</scope>
    <source>
        <strain evidence="16">MIT 97-6194</strain>
    </source>
</reference>
<dbReference type="Gene3D" id="3.40.50.720">
    <property type="entry name" value="NAD(P)-binding Rossmann-like Domain"/>
    <property type="match status" value="1"/>
</dbReference>
<feature type="binding site" evidence="11">
    <location>
        <position position="234"/>
    </location>
    <ligand>
        <name>NADPH</name>
        <dbReference type="ChEBI" id="CHEBI:57783"/>
    </ligand>
</feature>
<keyword evidence="2 11" id="KW-0963">Cytoplasm</keyword>
<accession>A0A347W106</accession>
<feature type="binding site" evidence="11">
    <location>
        <position position="31"/>
    </location>
    <ligand>
        <name>NADPH</name>
        <dbReference type="ChEBI" id="CHEBI:57783"/>
    </ligand>
</feature>
<feature type="region of interest" description="Disordered" evidence="12">
    <location>
        <begin position="110"/>
        <end position="133"/>
    </location>
</feature>
<keyword evidence="7 11" id="KW-0520">NAD</keyword>
<dbReference type="GO" id="GO:0006650">
    <property type="term" value="P:glycerophospholipid metabolic process"/>
    <property type="evidence" value="ECO:0007669"/>
    <property type="project" value="UniProtKB-UniRule"/>
</dbReference>
<dbReference type="Proteomes" id="UP000477070">
    <property type="component" value="Unassembled WGS sequence"/>
</dbReference>
<comment type="caution">
    <text evidence="16">The sequence shown here is derived from an EMBL/GenBank/DDBJ whole genome shotgun (WGS) entry which is preliminary data.</text>
</comment>
<dbReference type="SUPFAM" id="SSF48179">
    <property type="entry name" value="6-phosphogluconate dehydrogenase C-terminal domain-like"/>
    <property type="match status" value="1"/>
</dbReference>
<dbReference type="InterPro" id="IPR011128">
    <property type="entry name" value="G3P_DH_NAD-dep_N"/>
</dbReference>
<feature type="binding site" evidence="11">
    <location>
        <position position="32"/>
    </location>
    <ligand>
        <name>NADPH</name>
        <dbReference type="ChEBI" id="CHEBI:57783"/>
    </ligand>
</feature>
<dbReference type="OrthoDB" id="9812273at2"/>
<dbReference type="UniPathway" id="UPA00940"/>
<dbReference type="InterPro" id="IPR008927">
    <property type="entry name" value="6-PGluconate_DH-like_C_sf"/>
</dbReference>
<feature type="binding site" evidence="11">
    <location>
        <position position="230"/>
    </location>
    <ligand>
        <name>sn-glycerol 3-phosphate</name>
        <dbReference type="ChEBI" id="CHEBI:57597"/>
    </ligand>
</feature>
<feature type="binding site" evidence="11">
    <location>
        <position position="284"/>
    </location>
    <ligand>
        <name>sn-glycerol 3-phosphate</name>
        <dbReference type="ChEBI" id="CHEBI:57597"/>
    </ligand>
</feature>
<feature type="binding site" evidence="11">
    <location>
        <position position="12"/>
    </location>
    <ligand>
        <name>NADPH</name>
        <dbReference type="ChEBI" id="CHEBI:57783"/>
    </ligand>
</feature>
<dbReference type="GO" id="GO:0005829">
    <property type="term" value="C:cytosol"/>
    <property type="evidence" value="ECO:0007669"/>
    <property type="project" value="TreeGrafter"/>
</dbReference>
<sequence>MQDIFIFGGGAWGLALGFALSRKNRVFILSRRDLSNQGISKFNPQNLDSKTNREIDSKNLQKLDSTAINHNADSNNSHNLDSINSSKNIESTLQNHSKDSTNSAINNNILQNLDSKNPITNKEKSSKNPNNSILHFLDSKASENASAKPFQIDSHDFASIYKSSNNPLCIVAIASAFLREFLTNATYLKPFSHDIKILAASKGIEQGSGAFMSDILESFFEKNNMCYLAGPSFAKEVRAGLPCAVVIHSKNKILAEKYATCFPFFMKTYIQSDVVGAEIAGAYKNVIAIAGGICDGLGLGNNAKASLLSRGLVEMTRFGKFFGARTKTFLGLSGSGDLFLTSNSTMSRNYRVGFALAQNRALDSILHELGEVAEGVYSAKSITQIALKHGLYTPIASEVQAILEGCPLQVALGNLLSKR</sequence>
<keyword evidence="17" id="KW-1185">Reference proteome</keyword>
<dbReference type="InterPro" id="IPR006109">
    <property type="entry name" value="G3P_DH_NAD-dep_C"/>
</dbReference>
<comment type="catalytic activity">
    <reaction evidence="11">
        <text>sn-glycerol 3-phosphate + NADP(+) = dihydroxyacetone phosphate + NADPH + H(+)</text>
        <dbReference type="Rhea" id="RHEA:11096"/>
        <dbReference type="ChEBI" id="CHEBI:15378"/>
        <dbReference type="ChEBI" id="CHEBI:57597"/>
        <dbReference type="ChEBI" id="CHEBI:57642"/>
        <dbReference type="ChEBI" id="CHEBI:57783"/>
        <dbReference type="ChEBI" id="CHEBI:58349"/>
        <dbReference type="EC" id="1.1.1.94"/>
    </reaction>
</comment>
<dbReference type="PROSITE" id="PS00957">
    <property type="entry name" value="NAD_G3PDH"/>
    <property type="match status" value="1"/>
</dbReference>
<evidence type="ECO:0000256" key="8">
    <source>
        <dbReference type="ARBA" id="ARBA00023098"/>
    </source>
</evidence>
<feature type="binding site" evidence="11">
    <location>
        <position position="374"/>
    </location>
    <ligand>
        <name>NADPH</name>
        <dbReference type="ChEBI" id="CHEBI:57783"/>
    </ligand>
</feature>
<dbReference type="Gene3D" id="1.10.1040.10">
    <property type="entry name" value="N-(1-d-carboxylethyl)-l-norvaline Dehydrogenase, domain 2"/>
    <property type="match status" value="1"/>
</dbReference>
<gene>
    <name evidence="11" type="primary">gpsA</name>
    <name evidence="15" type="ORF">DCO61_01605</name>
    <name evidence="16" type="ORF">LS64_011170</name>
</gene>
<evidence type="ECO:0000256" key="12">
    <source>
        <dbReference type="SAM" id="MobiDB-lite"/>
    </source>
</evidence>
<reference evidence="15 18" key="4">
    <citation type="submission" date="2019-12" db="EMBL/GenBank/DDBJ databases">
        <title>Multi-Generational Helicobacter saguini Isolates.</title>
        <authorList>
            <person name="Mannion A."/>
            <person name="Shen Z."/>
            <person name="Fox J.G."/>
        </authorList>
    </citation>
    <scope>NUCLEOTIDE SEQUENCE [LARGE SCALE GENOMIC DNA]</scope>
    <source>
        <strain evidence="15">16-048</strain>
        <strain evidence="18">16-048 (F4)</strain>
    </source>
</reference>
<evidence type="ECO:0000256" key="5">
    <source>
        <dbReference type="ARBA" id="ARBA00022857"/>
    </source>
</evidence>
<feature type="domain" description="Glycerol-3-phosphate dehydrogenase NAD-dependent C-terminal" evidence="14">
    <location>
        <begin position="273"/>
        <end position="405"/>
    </location>
</feature>
<evidence type="ECO:0000313" key="17">
    <source>
        <dbReference type="Proteomes" id="UP000029714"/>
    </source>
</evidence>
<dbReference type="EMBL" id="JRMP02000026">
    <property type="protein sequence ID" value="TLD91887.1"/>
    <property type="molecule type" value="Genomic_DNA"/>
</dbReference>
<feature type="domain" description="Glycerol-3-phosphate dehydrogenase NAD-dependent N-terminal" evidence="13">
    <location>
        <begin position="167"/>
        <end position="252"/>
    </location>
</feature>
<evidence type="ECO:0000256" key="6">
    <source>
        <dbReference type="ARBA" id="ARBA00023002"/>
    </source>
</evidence>
<comment type="similarity">
    <text evidence="1 11">Belongs to the NAD-dependent glycerol-3-phosphate dehydrogenase family.</text>
</comment>
<comment type="pathway">
    <text evidence="11">Membrane lipid metabolism; glycerophospholipid metabolism.</text>
</comment>
<evidence type="ECO:0000256" key="7">
    <source>
        <dbReference type="ARBA" id="ARBA00023027"/>
    </source>
</evidence>
<keyword evidence="4 11" id="KW-0547">Nucleotide-binding</keyword>
<feature type="binding site" evidence="11">
    <location>
        <position position="348"/>
    </location>
    <ligand>
        <name>sn-glycerol 3-phosphate</name>
        <dbReference type="ChEBI" id="CHEBI:57597"/>
    </ligand>
</feature>
<evidence type="ECO:0000313" key="15">
    <source>
        <dbReference type="EMBL" id="MWV68755.1"/>
    </source>
</evidence>
<comment type="subcellular location">
    <subcellularLocation>
        <location evidence="11">Cytoplasm</location>
    </subcellularLocation>
</comment>
<dbReference type="Proteomes" id="UP000029714">
    <property type="component" value="Unassembled WGS sequence"/>
</dbReference>
<dbReference type="GO" id="GO:0051287">
    <property type="term" value="F:NAD binding"/>
    <property type="evidence" value="ECO:0007669"/>
    <property type="project" value="InterPro"/>
</dbReference>
<dbReference type="EC" id="1.1.1.94" evidence="11"/>
<feature type="binding site" evidence="11">
    <location>
        <position position="348"/>
    </location>
    <ligand>
        <name>NADPH</name>
        <dbReference type="ChEBI" id="CHEBI:57783"/>
    </ligand>
</feature>
<proteinExistence type="inferred from homology"/>
<evidence type="ECO:0000256" key="4">
    <source>
        <dbReference type="ARBA" id="ARBA00022741"/>
    </source>
</evidence>
<keyword evidence="9 11" id="KW-0594">Phospholipid biosynthesis</keyword>
<feature type="binding site" evidence="11">
    <location>
        <position position="349"/>
    </location>
    <ligand>
        <name>sn-glycerol 3-phosphate</name>
        <dbReference type="ChEBI" id="CHEBI:57597"/>
    </ligand>
</feature>
<evidence type="ECO:0000256" key="11">
    <source>
        <dbReference type="HAMAP-Rule" id="MF_00394"/>
    </source>
</evidence>
<feature type="binding site" evidence="11">
    <location>
        <position position="202"/>
    </location>
    <ligand>
        <name>sn-glycerol 3-phosphate</name>
        <dbReference type="ChEBI" id="CHEBI:57597"/>
    </ligand>
</feature>
<dbReference type="PANTHER" id="PTHR11728">
    <property type="entry name" value="GLYCEROL-3-PHOSPHATE DEHYDROGENASE"/>
    <property type="match status" value="1"/>
</dbReference>
<dbReference type="GO" id="GO:0046168">
    <property type="term" value="P:glycerol-3-phosphate catabolic process"/>
    <property type="evidence" value="ECO:0007669"/>
    <property type="project" value="InterPro"/>
</dbReference>
<dbReference type="AlphaFoldDB" id="A0A347W106"/>
<evidence type="ECO:0000256" key="9">
    <source>
        <dbReference type="ARBA" id="ARBA00023209"/>
    </source>
</evidence>
<evidence type="ECO:0000256" key="1">
    <source>
        <dbReference type="ARBA" id="ARBA00011009"/>
    </source>
</evidence>
<keyword evidence="10 11" id="KW-1208">Phospholipid metabolism</keyword>
<dbReference type="Pfam" id="PF07479">
    <property type="entry name" value="NAD_Gly3P_dh_C"/>
    <property type="match status" value="1"/>
</dbReference>
<organism evidence="16 17">
    <name type="scientific">Helicobacter saguini</name>
    <dbReference type="NCBI Taxonomy" id="1548018"/>
    <lineage>
        <taxon>Bacteria</taxon>
        <taxon>Pseudomonadati</taxon>
        <taxon>Campylobacterota</taxon>
        <taxon>Epsilonproteobacteria</taxon>
        <taxon>Campylobacterales</taxon>
        <taxon>Helicobacteraceae</taxon>
        <taxon>Helicobacter</taxon>
    </lineage>
</organism>
<keyword evidence="6 11" id="KW-0560">Oxidoreductase</keyword>
<dbReference type="HAMAP" id="MF_00394">
    <property type="entry name" value="NAD_Glyc3P_dehydrog"/>
    <property type="match status" value="1"/>
</dbReference>
<keyword evidence="3 11" id="KW-0444">Lipid biosynthesis</keyword>
<evidence type="ECO:0000259" key="14">
    <source>
        <dbReference type="Pfam" id="PF07479"/>
    </source>
</evidence>
<dbReference type="SUPFAM" id="SSF51735">
    <property type="entry name" value="NAD(P)-binding Rossmann-fold domains"/>
    <property type="match status" value="1"/>
</dbReference>
<dbReference type="InterPro" id="IPR036291">
    <property type="entry name" value="NAD(P)-bd_dom_sf"/>
</dbReference>
<feature type="compositionally biased region" description="Polar residues" evidence="12">
    <location>
        <begin position="110"/>
        <end position="120"/>
    </location>
</feature>
<dbReference type="GO" id="GO:0047952">
    <property type="term" value="F:glycerol-3-phosphate dehydrogenase [NAD(P)+] activity"/>
    <property type="evidence" value="ECO:0007669"/>
    <property type="project" value="UniProtKB-UniRule"/>
</dbReference>
<dbReference type="InterPro" id="IPR006168">
    <property type="entry name" value="G3P_DH_NAD-dep"/>
</dbReference>
<dbReference type="InterPro" id="IPR013328">
    <property type="entry name" value="6PGD_dom2"/>
</dbReference>
<feature type="binding site" evidence="11">
    <location>
        <position position="372"/>
    </location>
    <ligand>
        <name>NADPH</name>
        <dbReference type="ChEBI" id="CHEBI:57783"/>
    </ligand>
</feature>
<evidence type="ECO:0000256" key="2">
    <source>
        <dbReference type="ARBA" id="ARBA00022490"/>
    </source>
</evidence>
<dbReference type="NCBIfam" id="NF000940">
    <property type="entry name" value="PRK00094.1-2"/>
    <property type="match status" value="1"/>
</dbReference>
<evidence type="ECO:0000259" key="13">
    <source>
        <dbReference type="Pfam" id="PF01210"/>
    </source>
</evidence>
<dbReference type="Pfam" id="PF01210">
    <property type="entry name" value="NAD_Gly3P_dh_N"/>
    <property type="match status" value="1"/>
</dbReference>
<feature type="binding site" evidence="11">
    <location>
        <position position="232"/>
    </location>
    <ligand>
        <name>sn-glycerol 3-phosphate</name>
        <dbReference type="ChEBI" id="CHEBI:57597"/>
    </ligand>
</feature>
<name>A0A347W106_9HELI</name>
<evidence type="ECO:0000313" key="16">
    <source>
        <dbReference type="EMBL" id="TLD91887.1"/>
    </source>
</evidence>
<dbReference type="GO" id="GO:0005975">
    <property type="term" value="P:carbohydrate metabolic process"/>
    <property type="evidence" value="ECO:0007669"/>
    <property type="project" value="InterPro"/>
</dbReference>
<keyword evidence="8 11" id="KW-0443">Lipid metabolism</keyword>
<dbReference type="GO" id="GO:0008654">
    <property type="term" value="P:phospholipid biosynthetic process"/>
    <property type="evidence" value="ECO:0007669"/>
    <property type="project" value="UniProtKB-KW"/>
</dbReference>
<dbReference type="EMBL" id="QBIU01000001">
    <property type="protein sequence ID" value="MWV68755.1"/>
    <property type="molecule type" value="Genomic_DNA"/>
</dbReference>
<feature type="binding site" evidence="11">
    <location>
        <position position="202"/>
    </location>
    <ligand>
        <name>NADPH</name>
        <dbReference type="ChEBI" id="CHEBI:57783"/>
    </ligand>
</feature>
<comment type="function">
    <text evidence="11">Catalyzes the reduction of the glycolytic intermediate dihydroxyacetone phosphate (DHAP) to sn-glycerol 3-phosphate (G3P), the key precursor for phospholipid synthesis.</text>
</comment>
<evidence type="ECO:0000313" key="18">
    <source>
        <dbReference type="Proteomes" id="UP000477070"/>
    </source>
</evidence>
<reference evidence="16 17" key="1">
    <citation type="journal article" date="2014" name="Genome Announc.">
        <title>Draft genome sequences of eight enterohepatic helicobacter species isolated from both laboratory and wild rodents.</title>
        <authorList>
            <person name="Sheh A."/>
            <person name="Shen Z."/>
            <person name="Fox J.G."/>
        </authorList>
    </citation>
    <scope>NUCLEOTIDE SEQUENCE [LARGE SCALE GENOMIC DNA]</scope>
    <source>
        <strain evidence="16 17">MIT 97-6194</strain>
    </source>
</reference>
<feature type="binding site" evidence="11">
    <location>
        <position position="337"/>
    </location>
    <ligand>
        <name>sn-glycerol 3-phosphate</name>
        <dbReference type="ChEBI" id="CHEBI:57597"/>
    </ligand>
</feature>
<comment type="caution">
    <text evidence="11">Lacks conserved residue(s) required for the propagation of feature annotation.</text>
</comment>
<evidence type="ECO:0000256" key="10">
    <source>
        <dbReference type="ARBA" id="ARBA00023264"/>
    </source>
</evidence>
<feature type="active site" description="Proton acceptor" evidence="11">
    <location>
        <position position="284"/>
    </location>
</feature>
<protein>
    <recommendedName>
        <fullName evidence="11">Glycerol-3-phosphate dehydrogenase [NAD(P)+]</fullName>
        <ecNumber evidence="11">1.1.1.94</ecNumber>
    </recommendedName>
    <alternativeName>
        <fullName evidence="11">NAD(P)(+)-dependent glycerol-3-phosphate dehydrogenase</fullName>
    </alternativeName>
    <alternativeName>
        <fullName evidence="11">NAD(P)H-dependent dihydroxyacetone-phosphate reductase</fullName>
    </alternativeName>
</protein>
<evidence type="ECO:0000256" key="3">
    <source>
        <dbReference type="ARBA" id="ARBA00022516"/>
    </source>
</evidence>
<dbReference type="PANTHER" id="PTHR11728:SF1">
    <property type="entry name" value="GLYCEROL-3-PHOSPHATE DEHYDROGENASE [NAD(+)] 2, CHLOROPLASTIC"/>
    <property type="match status" value="1"/>
</dbReference>
<dbReference type="GO" id="GO:0046167">
    <property type="term" value="P:glycerol-3-phosphate biosynthetic process"/>
    <property type="evidence" value="ECO:0007669"/>
    <property type="project" value="UniProtKB-UniRule"/>
</dbReference>
<keyword evidence="5 11" id="KW-0521">NADP</keyword>